<dbReference type="EC" id="3.4.19.12" evidence="2"/>
<dbReference type="EMBL" id="CYGV01000413">
    <property type="protein sequence ID" value="CUA68377.1"/>
    <property type="molecule type" value="Genomic_DNA"/>
</dbReference>
<dbReference type="InterPro" id="IPR046541">
    <property type="entry name" value="DUF6606"/>
</dbReference>
<feature type="coiled-coil region" evidence="7">
    <location>
        <begin position="564"/>
        <end position="598"/>
    </location>
</feature>
<keyword evidence="5" id="KW-0378">Hydrolase</keyword>
<comment type="catalytic activity">
    <reaction evidence="1">
        <text>Thiol-dependent hydrolysis of ester, thioester, amide, peptide and isopeptide bonds formed by the C-terminal Gly of ubiquitin (a 76-residue protein attached to proteins as an intracellular targeting signal).</text>
        <dbReference type="EC" id="3.4.19.12"/>
    </reaction>
</comment>
<dbReference type="Pfam" id="PF12359">
    <property type="entry name" value="DUF3645"/>
    <property type="match status" value="1"/>
</dbReference>
<evidence type="ECO:0000256" key="4">
    <source>
        <dbReference type="ARBA" id="ARBA00022786"/>
    </source>
</evidence>
<evidence type="ECO:0000256" key="6">
    <source>
        <dbReference type="ARBA" id="ARBA00022807"/>
    </source>
</evidence>
<dbReference type="InterPro" id="IPR022105">
    <property type="entry name" value="DUF3645"/>
</dbReference>
<feature type="domain" description="DUF3645" evidence="10">
    <location>
        <begin position="2389"/>
        <end position="2421"/>
    </location>
</feature>
<evidence type="ECO:0000256" key="3">
    <source>
        <dbReference type="ARBA" id="ARBA00022670"/>
    </source>
</evidence>
<evidence type="ECO:0000313" key="13">
    <source>
        <dbReference type="Proteomes" id="UP000044841"/>
    </source>
</evidence>
<evidence type="ECO:0000256" key="7">
    <source>
        <dbReference type="SAM" id="Coils"/>
    </source>
</evidence>
<evidence type="ECO:0000259" key="10">
    <source>
        <dbReference type="Pfam" id="PF12359"/>
    </source>
</evidence>
<dbReference type="GO" id="GO:0004843">
    <property type="term" value="F:cysteine-type deubiquitinase activity"/>
    <property type="evidence" value="ECO:0007669"/>
    <property type="project" value="UniProtKB-EC"/>
</dbReference>
<reference evidence="12 13" key="1">
    <citation type="submission" date="2015-07" db="EMBL/GenBank/DDBJ databases">
        <authorList>
            <person name="Noorani M."/>
        </authorList>
    </citation>
    <scope>NUCLEOTIDE SEQUENCE [LARGE SCALE GENOMIC DNA]</scope>
    <source>
        <strain evidence="12">BBA 69670</strain>
    </source>
</reference>
<keyword evidence="12" id="KW-0830">Ubiquinone</keyword>
<proteinExistence type="predicted"/>
<dbReference type="Proteomes" id="UP000044841">
    <property type="component" value="Unassembled WGS sequence"/>
</dbReference>
<evidence type="ECO:0000259" key="9">
    <source>
        <dbReference type="Pfam" id="PF12340"/>
    </source>
</evidence>
<evidence type="ECO:0000256" key="8">
    <source>
        <dbReference type="SAM" id="MobiDB-lite"/>
    </source>
</evidence>
<keyword evidence="13" id="KW-1185">Reference proteome</keyword>
<dbReference type="Pfam" id="PF12340">
    <property type="entry name" value="DUF3638"/>
    <property type="match status" value="1"/>
</dbReference>
<feature type="domain" description="DUF6606" evidence="11">
    <location>
        <begin position="16"/>
        <end position="273"/>
    </location>
</feature>
<keyword evidence="4" id="KW-0833">Ubl conjugation pathway</keyword>
<gene>
    <name evidence="12" type="ORF">RSOLAG22IIIB_07892</name>
</gene>
<feature type="domain" description="DUF3638" evidence="9">
    <location>
        <begin position="2041"/>
        <end position="2268"/>
    </location>
</feature>
<dbReference type="InterPro" id="IPR051346">
    <property type="entry name" value="OTU_Deubiquitinase"/>
</dbReference>
<dbReference type="GO" id="GO:0006508">
    <property type="term" value="P:proteolysis"/>
    <property type="evidence" value="ECO:0007669"/>
    <property type="project" value="UniProtKB-KW"/>
</dbReference>
<organism evidence="12 13">
    <name type="scientific">Rhizoctonia solani</name>
    <dbReference type="NCBI Taxonomy" id="456999"/>
    <lineage>
        <taxon>Eukaryota</taxon>
        <taxon>Fungi</taxon>
        <taxon>Dikarya</taxon>
        <taxon>Basidiomycota</taxon>
        <taxon>Agaricomycotina</taxon>
        <taxon>Agaricomycetes</taxon>
        <taxon>Cantharellales</taxon>
        <taxon>Ceratobasidiaceae</taxon>
        <taxon>Rhizoctonia</taxon>
    </lineage>
</organism>
<dbReference type="PANTHER" id="PTHR13367:SF33">
    <property type="entry name" value="P-LOOP CONTAINING NUCLEOSIDE TRIPHOSPHATE HYDROLASE PROTEIN"/>
    <property type="match status" value="1"/>
</dbReference>
<feature type="compositionally biased region" description="Basic and acidic residues" evidence="8">
    <location>
        <begin position="2857"/>
        <end position="2877"/>
    </location>
</feature>
<dbReference type="InterPro" id="IPR022099">
    <property type="entry name" value="DUF3638"/>
</dbReference>
<keyword evidence="3" id="KW-0645">Protease</keyword>
<evidence type="ECO:0000259" key="11">
    <source>
        <dbReference type="Pfam" id="PF20255"/>
    </source>
</evidence>
<name>A0A0K6FQM5_9AGAM</name>
<dbReference type="PANTHER" id="PTHR13367">
    <property type="entry name" value="UBIQUITIN THIOESTERASE"/>
    <property type="match status" value="1"/>
</dbReference>
<feature type="region of interest" description="Disordered" evidence="8">
    <location>
        <begin position="2844"/>
        <end position="2879"/>
    </location>
</feature>
<evidence type="ECO:0000313" key="12">
    <source>
        <dbReference type="EMBL" id="CUA68377.1"/>
    </source>
</evidence>
<dbReference type="Pfam" id="PF20255">
    <property type="entry name" value="DUF6606"/>
    <property type="match status" value="1"/>
</dbReference>
<keyword evidence="6" id="KW-0788">Thiol protease</keyword>
<sequence length="3131" mass="355935">MSISTELLVLEHLAYSVFLPPKLPQVEQEKSFQLSVDLAIIRSVIQAGQDYSANSGTNFQWDRVELMLQQLYKYAETPFQRAQICDGIKNMRLDDSLALFIRAQNTGLMIRKHADYTTYEVFEVQAQIEDVMSVPGKICREFPGPAVRVPSSVANDSDFIEEVARILADMNVKTLDQARPRAKQGAQNNGEAYDSINPNYFIQYFLGFLRGVGTIVDSSRIVKRLADEVLWMNAGKPWRRSPLWLITRVALQTSLDSTKAYKHFMVYHHASVLSHCRKHDGFSSDLLYAMRVKLARRLYKIHETAPRSLVDTVKEEAERTQDLLQERWDKVQSIRAQCATQDFSNCDFESAINQTLPNSRSYLEQVFEGRSCHNNPAGFTPVHSPRLDNIVEFTQYSNGALSRAFSNDPHLALYDFEASVFDNISFWTSRRRGSLGACTTIASCFQQYLAAAQSSYKVDIADQSIMMLTLMRLWMAIDELATSHCPLLLEFSPEIPNNILDRLLLRTEQHLEQACIIQQHIVGRRNKSYPFNPSIFSDDITSSSFAVKYFKSSPRHQQLKLDIEKNAQEHKDQKLQELQELNERHQGLGKEIQDMVHQYYDTADQANETNQTGDSDEIHQPKQHSKFCERCAKEQERRGIKIQLCEWPLPPDQHDAEAVVFELHRPESFTVWRDITYEILVDLGGSKSSRERSNQSATLENYSALALWRSTPAALTPRVVMASSTGSFNELRHKTAVEIPALVDQVCTDNPLHFKLYDKNKGAWASEPFLDVTFAKYGTTKLPENSAYSHLEHAIQWTTHTSNEILASQYDCPKELSLHEHIAYGTLRSGAYLQWMNIVRGLEENLLAFSSDEVRLLHTQAAWQIGPLSAAGSREWHADLGHCEFGRLLVFQCTRVLDRVKANWLQANSVLITVTLVSRLLASSPPEQVVHVACDFLREARIVAHQWLRQLEVKLQASTQEEIDGYQARVCEVAALCRAAYDVEHHHMGLLLSTPDDYTALIESFTALYDNQPPDLQNAPPGLQVLFQRDRRFAHKMAPYLLTSINSQGGDILSDPLHKIWPSCQQELIGWWALEASNTNRWVTTIIPGAKIDRTQQVHWNLLTGQLLVDGQPLGRLPAKYAEHATYIRLFGQKVLEVIPAKSPGVEFTTRGLIHNYQVSFAFEGSKNHLIIQAQKGDRRYELIPHKMLSADFPAFFSEDYHHWADIDSKVIEFRPISSPWSANECRWLLYFTNSQYTLTNPLDGSSLLDIHSIAFESLSRLISPLESSRFLHVTRSHSGLIELTLPRMKLAFFVNEDMQLESQNFRGQIIDENQSAETLFGLENQLLLRTKGVITWSLPRSRAILVPDGKANFKTQGHHVSVSIRLNPGRDVNVYRYNIDTDLKCLVTNAGLTSRLFKIYLHGLTSHCLPDPLTGRTGTEEALYELSRASISSFAQIDRKQAKLLKAIGQLTPARDHPNNLQSIQATRWAEIPALSQHFAFSLAANAVLLRAVKLQLFQPLDYELNKYIAALNSSSILTKRATQRTAVYYAPGTTDYISQIICPEEILDKVCPGRDRLTGDWEEAGHAASWATSLTHQAWEQPLFNSFDLVAFAESFKTLDDPEEHGDLSYSSFWFDIKLKSCWINFYNLLRRVKSSGNKYMLSACLAGIAFGRTLPMGLIPVFLAFAINTEFQNLNPPSQRRFQFKDGYEPTQERVEEYVTQASHSIGSSPAGDLVQNKDEPYRDFICRRDSYYRTNLSKFQSHLVEIFMNQWPCADHQTPIQLHGTTSDISKWLKVDSCLASVNAYFLSCLANITMKDHLRELEVVLASHPTSGGIDFVRVEHAHTPTLATCRVYTSPWNAFKPTTMMHSRPAPELPSAFLLANLSVSRRTGRATDTSRLANLFTEFQRGSSVLNRLYGADLDKSRKELEGKRNLTLPQQLPPTTKTVLSQTREQCLDYLTDSFQQLSSTLSPQNEVEHIISLTGVWPRITPRILIELLSIKNRTHLEFEWQNELIGYAQGFVDYQRSQRLIILAESGDTEEFHKELDLGTGRDNPGMDDPDWLLVQVRFTLIDGNFGVRSLQRQVAQEMISPTSGSNTVLQLNMGEGKSSVIVPIIALSLADSSRLVRVMVLKPLWRQMFELLVNRLSGLANRRIYYLPFGRHIHVDNSRLQELRGLYEECMREGGILLAQPEHILSFKLMGIDRLISSRLSSSDTTDAEALLKTQIWLKTHTRDILDESDEILHVRYRLVYTVGEQQSVDDYPDRWTTTQQLLRLAVTHMKNLHLKHPHGVSYQPRDSGQFPILRIMPNCETEIEKDLISAIATDVLNGKLLNLSCDRLSPAIRRSLLDFFTENGLQYPQYESVRRSCSPTIWKGLLLVRGLLASGILIFVLKHKHYRIDYGLDLSRSLLAVPYRAKDIPSMRAEFGHPDISVALTCLSYYYHGLTEQHLDLCFKLIFKLDNPSLEYEQWVKQNSSTPDDLKQLNAVNTKDRQQFIGRLVPTFSYNPATIDFFLSSVVFPSEAKEFPEKLATSGWDLAEKKCHVTTGFSGTNDNRYLLPTSISQADPVKQLSTNALVMTHLIQPENNYYVCMCNNNREPLSTEEFLQRLVTQTPEIRVLLDVGAQMVEMQNEELVRCWLRLKPDIAAAIYFNNQDELVVLPQNGTPALLNTSPFAQRLDKCLVYLDDGHTRGTDLKLPKETRALVTLGPKVTKDRLLQGCMRMRKLGNGQSVVFAAPPEVDNQVRSAAPKPIDPEASIDALDVLRWAMLKTCDDLQRHVSQWAQQGIEFGQRIQAESRYERDFDIAILQKGWSTRESRTLEEMYGVISPEKMDTTTNITRSAANIPELRERLEDLGIKQLEDPGMDEEQEREVDHEVERERHTQRPPKETPAKHSIHSDVNYFVRTGIIPTSPAGIVPLFHPIRSSNAQMAASCSDLLFASCDFLQTIAESPIDKLSDYMRPVNWVVSGAEHVRVVLSPYEVNKLLPLLRISSEVRLHIYAPRTSLSMLPFSNLQFYSIPTSPINQMSSTMLSTSQLQFDLFAGQLYLSNYQNYASLCATLGLFVPPDNENDGAVEAVEIESDGFMKPEQRAQLVHLRPEYSNCRFTNTPIPALKDLIERRRKGMKYLLTHVGQIVHSRSLTPEDF</sequence>
<evidence type="ECO:0000256" key="2">
    <source>
        <dbReference type="ARBA" id="ARBA00012759"/>
    </source>
</evidence>
<keyword evidence="7" id="KW-0175">Coiled coil</keyword>
<evidence type="ECO:0000256" key="1">
    <source>
        <dbReference type="ARBA" id="ARBA00000707"/>
    </source>
</evidence>
<accession>A0A0K6FQM5</accession>
<evidence type="ECO:0000256" key="5">
    <source>
        <dbReference type="ARBA" id="ARBA00022801"/>
    </source>
</evidence>
<protein>
    <recommendedName>
        <fullName evidence="2">ubiquitinyl hydrolase 1</fullName>
        <ecNumber evidence="2">3.4.19.12</ecNumber>
    </recommendedName>
</protein>